<feature type="transmembrane region" description="Helical" evidence="1">
    <location>
        <begin position="251"/>
        <end position="268"/>
    </location>
</feature>
<name>A0A0G0UKU6_9BACT</name>
<dbReference type="AlphaFoldDB" id="A0A0G0UKU6"/>
<feature type="transmembrane region" description="Helical" evidence="1">
    <location>
        <begin position="132"/>
        <end position="150"/>
    </location>
</feature>
<proteinExistence type="predicted"/>
<feature type="transmembrane region" description="Helical" evidence="1">
    <location>
        <begin position="162"/>
        <end position="183"/>
    </location>
</feature>
<sequence length="423" mass="48562">MKKEVLIFILIAIATIFIYRQSFFNFFAQDDFILTSEFSQNSLLVDFKNALSPPRVTHWRPIHNLYFLIAGNIFNKNYFGYHLLTFTIHITAVFLIFKIIHKTSKNLKVAFVASFIYAIHPAHFVTLFWISGAATTIGFLFLLLAFLFYLEKKALLSLSSFICSLLASEAMLVGISLFLIYQFLFRKKEGFNRQLIYILSISVLFAIVRFLFLTPETTFDAYKFKIGLETLSAIKYYVLRIVGFAEISGDLLISVALVLFLVTAGFLLNRTPESLSKRRLALFGIITIVVGLFPFILIPDLLSPHYMNISIFGFSIILSLAISNLNFLKFFLLLSLFFIISLVNVGKTYENNWVINRSLIASEYIRRIENTLLPRGSTIFFYDSDISSSKEAYISLGEGKAINFWFKNKNYQVCFDAFEDCNK</sequence>
<feature type="transmembrane region" description="Helical" evidence="1">
    <location>
        <begin position="78"/>
        <end position="97"/>
    </location>
</feature>
<keyword evidence="1" id="KW-0472">Membrane</keyword>
<reference evidence="2 3" key="1">
    <citation type="journal article" date="2015" name="Nature">
        <title>rRNA introns, odd ribosomes, and small enigmatic genomes across a large radiation of phyla.</title>
        <authorList>
            <person name="Brown C.T."/>
            <person name="Hug L.A."/>
            <person name="Thomas B.C."/>
            <person name="Sharon I."/>
            <person name="Castelle C.J."/>
            <person name="Singh A."/>
            <person name="Wilkins M.J."/>
            <person name="Williams K.H."/>
            <person name="Banfield J.F."/>
        </authorList>
    </citation>
    <scope>NUCLEOTIDE SEQUENCE [LARGE SCALE GENOMIC DNA]</scope>
</reference>
<evidence type="ECO:0008006" key="4">
    <source>
        <dbReference type="Google" id="ProtNLM"/>
    </source>
</evidence>
<accession>A0A0G0UKU6</accession>
<evidence type="ECO:0000313" key="3">
    <source>
        <dbReference type="Proteomes" id="UP000034854"/>
    </source>
</evidence>
<keyword evidence="1" id="KW-0812">Transmembrane</keyword>
<evidence type="ECO:0000256" key="1">
    <source>
        <dbReference type="SAM" id="Phobius"/>
    </source>
</evidence>
<keyword evidence="1" id="KW-1133">Transmembrane helix</keyword>
<gene>
    <name evidence="2" type="ORF">UU34_C0001G0133</name>
</gene>
<dbReference type="Proteomes" id="UP000034854">
    <property type="component" value="Unassembled WGS sequence"/>
</dbReference>
<feature type="transmembrane region" description="Helical" evidence="1">
    <location>
        <begin position="280"/>
        <end position="299"/>
    </location>
</feature>
<organism evidence="2 3">
    <name type="scientific">Candidatus Curtissbacteria bacterium GW2011_GWA1_41_11</name>
    <dbReference type="NCBI Taxonomy" id="1618409"/>
    <lineage>
        <taxon>Bacteria</taxon>
        <taxon>Candidatus Curtissiibacteriota</taxon>
    </lineage>
</organism>
<dbReference type="EMBL" id="LCAG01000001">
    <property type="protein sequence ID" value="KKR88136.1"/>
    <property type="molecule type" value="Genomic_DNA"/>
</dbReference>
<comment type="caution">
    <text evidence="2">The sequence shown here is derived from an EMBL/GenBank/DDBJ whole genome shotgun (WGS) entry which is preliminary data.</text>
</comment>
<protein>
    <recommendedName>
        <fullName evidence="4">Glycosyltransferase RgtA/B/C/D-like domain-containing protein</fullName>
    </recommendedName>
</protein>
<evidence type="ECO:0000313" key="2">
    <source>
        <dbReference type="EMBL" id="KKR88136.1"/>
    </source>
</evidence>
<feature type="transmembrane region" description="Helical" evidence="1">
    <location>
        <begin position="195"/>
        <end position="214"/>
    </location>
</feature>